<sequence length="251" mass="28788">MDLNRLRALLDREAKERNRCDEISLARPDPLLVAQKTKSDLGALICALFSYGSAKQIVTFLETLDFSLLAQTPQSIQNAPFGVYRFQNSEDVRQLFLALSTLDDSPQALRSIFLEGHKKGGILEGIKTMQRAILERSGGYQSSGFRFLIGNPEAHQSPLKRWNMFLRWMIRKDCLDLGWWEGVILKSELILPLDTHTFALCKKLKIIQRQSYDLKAAIEATEFLKKLDPHDPIKYDFALYRLGQERRELGD</sequence>
<reference evidence="1 2" key="1">
    <citation type="journal article" date="2003" name="Proc. Natl. Acad. Sci. U.S.A.">
        <title>Complete genome sequence and analysis of Wolinella succinogenes.</title>
        <authorList>
            <person name="Baar C."/>
            <person name="Eppinger M."/>
            <person name="Raddatz G."/>
            <person name="Simon JM."/>
            <person name="Lanz C."/>
            <person name="Klimmek O."/>
            <person name="Nandakumar R."/>
            <person name="Gross R."/>
            <person name="Rosinus A."/>
            <person name="Keller H."/>
            <person name="Jagtap P."/>
            <person name="Linke B."/>
            <person name="Meyer F."/>
            <person name="Lederer H."/>
            <person name="Schuster S.C."/>
        </authorList>
    </citation>
    <scope>NUCLEOTIDE SEQUENCE [LARGE SCALE GENOMIC DNA]</scope>
    <source>
        <strain evidence="2">ATCC 29543 / DSM 1740 / CCUG 13145 / JCM 31913 / LMG 7466 / NCTC 11488 / FDC 602W</strain>
    </source>
</reference>
<name>Q7MSP2_WOLSU</name>
<evidence type="ECO:0008006" key="3">
    <source>
        <dbReference type="Google" id="ProtNLM"/>
    </source>
</evidence>
<protein>
    <recommendedName>
        <fullName evidence="3">TIGR02757 family protein</fullName>
    </recommendedName>
</protein>
<dbReference type="HOGENOM" id="CLU_064298_0_0_7"/>
<dbReference type="eggNOG" id="COG0177">
    <property type="taxonomic scope" value="Bacteria"/>
</dbReference>
<keyword evidence="2" id="KW-1185">Reference proteome</keyword>
<evidence type="ECO:0000313" key="2">
    <source>
        <dbReference type="Proteomes" id="UP000000422"/>
    </source>
</evidence>
<dbReference type="Proteomes" id="UP000000422">
    <property type="component" value="Chromosome"/>
</dbReference>
<dbReference type="Pfam" id="PF09674">
    <property type="entry name" value="DUF2400"/>
    <property type="match status" value="1"/>
</dbReference>
<proteinExistence type="predicted"/>
<dbReference type="STRING" id="273121.WS0258"/>
<accession>Q7MSP2</accession>
<dbReference type="EMBL" id="BX571657">
    <property type="protein sequence ID" value="CAE09413.1"/>
    <property type="molecule type" value="Genomic_DNA"/>
</dbReference>
<dbReference type="NCBIfam" id="TIGR02757">
    <property type="entry name" value="TIGR02757 family protein"/>
    <property type="match status" value="1"/>
</dbReference>
<evidence type="ECO:0000313" key="1">
    <source>
        <dbReference type="EMBL" id="CAE09413.1"/>
    </source>
</evidence>
<gene>
    <name evidence="1" type="ordered locus">WS0258</name>
</gene>
<dbReference type="KEGG" id="wsu:WS0258"/>
<dbReference type="InterPro" id="IPR014127">
    <property type="entry name" value="CHP02757"/>
</dbReference>
<dbReference type="AlphaFoldDB" id="Q7MSP2"/>
<organism evidence="2">
    <name type="scientific">Wolinella succinogenes (strain ATCC 29543 / DSM 1740 / CCUG 13145 / JCM 31913 / LMG 7466 / NCTC 11488 / FDC 602W)</name>
    <name type="common">Vibrio succinogenes</name>
    <dbReference type="NCBI Taxonomy" id="273121"/>
    <lineage>
        <taxon>Bacteria</taxon>
        <taxon>Pseudomonadati</taxon>
        <taxon>Campylobacterota</taxon>
        <taxon>Epsilonproteobacteria</taxon>
        <taxon>Campylobacterales</taxon>
        <taxon>Helicobacteraceae</taxon>
        <taxon>Wolinella</taxon>
    </lineage>
</organism>